<proteinExistence type="inferred from homology"/>
<dbReference type="InterPro" id="IPR004790">
    <property type="entry name" value="Isocitrate_DH_NADP"/>
</dbReference>
<evidence type="ECO:0000256" key="9">
    <source>
        <dbReference type="ARBA" id="ARBA00023211"/>
    </source>
</evidence>
<accession>A0A7L2J2P4</accession>
<dbReference type="OrthoDB" id="248923at2759"/>
<dbReference type="Pfam" id="PF00180">
    <property type="entry name" value="Iso_dh"/>
    <property type="match status" value="1"/>
</dbReference>
<organism evidence="11 12">
    <name type="scientific">Cinclus mexicanus</name>
    <name type="common">American dipper</name>
    <dbReference type="NCBI Taxonomy" id="161649"/>
    <lineage>
        <taxon>Eukaryota</taxon>
        <taxon>Metazoa</taxon>
        <taxon>Chordata</taxon>
        <taxon>Craniata</taxon>
        <taxon>Vertebrata</taxon>
        <taxon>Euteleostomi</taxon>
        <taxon>Archelosauria</taxon>
        <taxon>Archosauria</taxon>
        <taxon>Dinosauria</taxon>
        <taxon>Saurischia</taxon>
        <taxon>Theropoda</taxon>
        <taxon>Coelurosauria</taxon>
        <taxon>Aves</taxon>
        <taxon>Neognathae</taxon>
        <taxon>Neoaves</taxon>
        <taxon>Telluraves</taxon>
        <taxon>Australaves</taxon>
        <taxon>Passeriformes</taxon>
        <taxon>Cinclidae</taxon>
        <taxon>Cinclus</taxon>
    </lineage>
</organism>
<dbReference type="Gene3D" id="3.40.718.10">
    <property type="entry name" value="Isopropylmalate Dehydrogenase"/>
    <property type="match status" value="1"/>
</dbReference>
<evidence type="ECO:0000256" key="1">
    <source>
        <dbReference type="ARBA" id="ARBA00001936"/>
    </source>
</evidence>
<name>A0A7L2J2P4_CINMU</name>
<evidence type="ECO:0000256" key="6">
    <source>
        <dbReference type="ARBA" id="ARBA00022723"/>
    </source>
</evidence>
<feature type="domain" description="Isopropylmalate dehydrogenase-like" evidence="10">
    <location>
        <begin position="2"/>
        <end position="70"/>
    </location>
</feature>
<dbReference type="PANTHER" id="PTHR11822:SF21">
    <property type="entry name" value="ISOCITRATE DEHYDROGENASE [NADP], MITOCHONDRIAL"/>
    <property type="match status" value="1"/>
</dbReference>
<comment type="cofactor">
    <cofactor evidence="2">
        <name>Mg(2+)</name>
        <dbReference type="ChEBI" id="CHEBI:18420"/>
    </cofactor>
</comment>
<dbReference type="GO" id="GO:0006099">
    <property type="term" value="P:tricarboxylic acid cycle"/>
    <property type="evidence" value="ECO:0007669"/>
    <property type="project" value="UniProtKB-KW"/>
</dbReference>
<evidence type="ECO:0000256" key="3">
    <source>
        <dbReference type="ARBA" id="ARBA00007769"/>
    </source>
</evidence>
<dbReference type="Proteomes" id="UP000590623">
    <property type="component" value="Unassembled WGS sequence"/>
</dbReference>
<feature type="non-terminal residue" evidence="11">
    <location>
        <position position="75"/>
    </location>
</feature>
<protein>
    <submittedName>
        <fullName evidence="11">IDHC dehydrogenase</fullName>
    </submittedName>
</protein>
<comment type="cofactor">
    <cofactor evidence="1">
        <name>Mn(2+)</name>
        <dbReference type="ChEBI" id="CHEBI:29035"/>
    </cofactor>
</comment>
<reference evidence="11 12" key="1">
    <citation type="submission" date="2019-09" db="EMBL/GenBank/DDBJ databases">
        <title>Bird 10,000 Genomes (B10K) Project - Family phase.</title>
        <authorList>
            <person name="Zhang G."/>
        </authorList>
    </citation>
    <scope>NUCLEOTIDE SEQUENCE [LARGE SCALE GENOMIC DNA]</scope>
    <source>
        <strain evidence="11">B10K-DU-001-77</strain>
        <tissue evidence="11">Muscle</tissue>
    </source>
</reference>
<comment type="similarity">
    <text evidence="3">Belongs to the isocitrate and isopropylmalate dehydrogenases family.</text>
</comment>
<dbReference type="InterPro" id="IPR024084">
    <property type="entry name" value="IsoPropMal-DH-like_dom"/>
</dbReference>
<evidence type="ECO:0000256" key="8">
    <source>
        <dbReference type="ARBA" id="ARBA00023002"/>
    </source>
</evidence>
<dbReference type="PANTHER" id="PTHR11822">
    <property type="entry name" value="NADP-SPECIFIC ISOCITRATE DEHYDROGENASE"/>
    <property type="match status" value="1"/>
</dbReference>
<dbReference type="GO" id="GO:0006102">
    <property type="term" value="P:isocitrate metabolic process"/>
    <property type="evidence" value="ECO:0007669"/>
    <property type="project" value="InterPro"/>
</dbReference>
<feature type="non-terminal residue" evidence="11">
    <location>
        <position position="1"/>
    </location>
</feature>
<keyword evidence="12" id="KW-1185">Reference proteome</keyword>
<keyword evidence="7" id="KW-0460">Magnesium</keyword>
<keyword evidence="6" id="KW-0479">Metal-binding</keyword>
<evidence type="ECO:0000259" key="10">
    <source>
        <dbReference type="Pfam" id="PF00180"/>
    </source>
</evidence>
<dbReference type="GO" id="GO:0005777">
    <property type="term" value="C:peroxisome"/>
    <property type="evidence" value="ECO:0007669"/>
    <property type="project" value="TreeGrafter"/>
</dbReference>
<evidence type="ECO:0000313" key="12">
    <source>
        <dbReference type="Proteomes" id="UP000590623"/>
    </source>
</evidence>
<dbReference type="GO" id="GO:0046872">
    <property type="term" value="F:metal ion binding"/>
    <property type="evidence" value="ECO:0007669"/>
    <property type="project" value="UniProtKB-KW"/>
</dbReference>
<sequence length="75" mass="8621">VVEMQGDEMTRVIWELIKEKLIFPYVDVDLHSYDLGIEHRDATNDKVTVEAAEAIKKYNVGIKCATITPDEKRVE</sequence>
<keyword evidence="5" id="KW-0816">Tricarboxylic acid cycle</keyword>
<dbReference type="GO" id="GO:0006739">
    <property type="term" value="P:NADP+ metabolic process"/>
    <property type="evidence" value="ECO:0007669"/>
    <property type="project" value="TreeGrafter"/>
</dbReference>
<dbReference type="GO" id="GO:0004450">
    <property type="term" value="F:isocitrate dehydrogenase (NADP+) activity"/>
    <property type="evidence" value="ECO:0007669"/>
    <property type="project" value="InterPro"/>
</dbReference>
<evidence type="ECO:0000256" key="2">
    <source>
        <dbReference type="ARBA" id="ARBA00001946"/>
    </source>
</evidence>
<comment type="caution">
    <text evidence="11">The sequence shown here is derived from an EMBL/GenBank/DDBJ whole genome shotgun (WGS) entry which is preliminary data.</text>
</comment>
<gene>
    <name evidence="11" type="primary">Idh1_0</name>
    <name evidence="11" type="ORF">CINMEX_R12519</name>
</gene>
<dbReference type="GO" id="GO:0005739">
    <property type="term" value="C:mitochondrion"/>
    <property type="evidence" value="ECO:0007669"/>
    <property type="project" value="TreeGrafter"/>
</dbReference>
<evidence type="ECO:0000256" key="5">
    <source>
        <dbReference type="ARBA" id="ARBA00022532"/>
    </source>
</evidence>
<dbReference type="SUPFAM" id="SSF53659">
    <property type="entry name" value="Isocitrate/Isopropylmalate dehydrogenase-like"/>
    <property type="match status" value="1"/>
</dbReference>
<evidence type="ECO:0000256" key="4">
    <source>
        <dbReference type="ARBA" id="ARBA00022435"/>
    </source>
</evidence>
<dbReference type="GO" id="GO:0006097">
    <property type="term" value="P:glyoxylate cycle"/>
    <property type="evidence" value="ECO:0007669"/>
    <property type="project" value="UniProtKB-KW"/>
</dbReference>
<keyword evidence="9" id="KW-0464">Manganese</keyword>
<keyword evidence="4" id="KW-0329">Glyoxylate bypass</keyword>
<keyword evidence="8" id="KW-0560">Oxidoreductase</keyword>
<evidence type="ECO:0000256" key="7">
    <source>
        <dbReference type="ARBA" id="ARBA00022842"/>
    </source>
</evidence>
<dbReference type="EMBL" id="VWYM01002218">
    <property type="protein sequence ID" value="NXR17572.1"/>
    <property type="molecule type" value="Genomic_DNA"/>
</dbReference>
<dbReference type="GO" id="GO:0005829">
    <property type="term" value="C:cytosol"/>
    <property type="evidence" value="ECO:0007669"/>
    <property type="project" value="TreeGrafter"/>
</dbReference>
<dbReference type="AlphaFoldDB" id="A0A7L2J2P4"/>
<evidence type="ECO:0000313" key="11">
    <source>
        <dbReference type="EMBL" id="NXR17572.1"/>
    </source>
</evidence>